<dbReference type="Pfam" id="PF10150">
    <property type="entry name" value="RNase_E_G"/>
    <property type="match status" value="1"/>
</dbReference>
<keyword evidence="9" id="KW-1185">Reference proteome</keyword>
<evidence type="ECO:0000256" key="6">
    <source>
        <dbReference type="SAM" id="MobiDB-lite"/>
    </source>
</evidence>
<feature type="compositionally biased region" description="Low complexity" evidence="6">
    <location>
        <begin position="458"/>
        <end position="507"/>
    </location>
</feature>
<evidence type="ECO:0000256" key="5">
    <source>
        <dbReference type="ARBA" id="ARBA00022884"/>
    </source>
</evidence>
<dbReference type="RefSeq" id="WP_397406830.1">
    <property type="nucleotide sequence ID" value="NZ_JBIRYI010000015.1"/>
</dbReference>
<feature type="compositionally biased region" description="Basic and acidic residues" evidence="6">
    <location>
        <begin position="1148"/>
        <end position="1158"/>
    </location>
</feature>
<sequence length="1253" mass="131681">MTPSSTTGSTIGSQDDHDAPEANAQVNTGGEAPADATSTKRPRRRATRSVVSTAKHVEPIVVGSSDTPTTPAEGQPVTTGGTAAVATPTTPAAGEPAAKRPRRRATRGVSTPTAAETPAPAAPVAEPVQDQPVATEPVEAAAQAEATRTETDVTAEVASEAAVAAEPAAAEPEAAQPEPESQPEPAAEESAPLGIDLPEPVAAAEAPARGVVSLDDIVLPGGPAAEAAPAEKSAPKRRSRKKAEPVADVDTPAEQAVEATQEQAEQAAEPAPKRSRSRRKPAAEAVPAEEATATAETPAAEAPAAEAPAVETPAAEEPAEEPAARARTRRGGRRPAFEQPAAPAQPAQSPAATTSGTRVPRLATTALLFQAPDDSARRSRRAQAPAGPPRPQDLTPQFARPVARPVEPAAEKPAAPAEASAPAEQAAEAPVETPAASAPEAAPEPRTRRSGSRRAVRRTGPSAEQPVEAPAEPAAQESTPAEVEATPEAPEAAEATAPAAPQFVAAELSDDDAAAVDEVGAIEEELVAEGVELEELAPGDFEEYDDEDVRPSRRRRRRGGRGRRGGRTNRSDEMDDSADEDQDDESEEDAQSSDDEDGDAEDSGQDSAEGDAEGEGGSRRRRRRRRGTRGERAEAAAARTGRSDEVTALKGSTRLEAKRQRRREGRDHGRRRQIITEAEFLARRESVQRSMIVREKDGRTQIAVLEDGVLVEHYVSQQSQASMAGNVYLGRVQNVLPSMEAAFVDVGKGRNAVLYAGEVNWDAAGLEGQPRRIEQALKSGDSVLVQVTKDPIGHKGARLTSQVTLAGRYLVFVPGGGMTGISRKLPDTERSRLKKILREVVPDGAGVIVRTAAEGASEEELRADVQRLQGQWDAIQAKSKKASAPALLQGEPDMAIRVVRDIFNDDFSSLVVQGEGAWDEIAHYVEELAPDLRERVSKWVENTDVFTVHRVDEQLAKGMDRKVWLPSGGSLVIDRTEAMTVVDVNTGKFTGAGGTLEETVTRNNLEAAEEIVRQLRLRDIGGIIVIDFIDMVLESNRDLVLRRLVECLGRDRTKHQVAEVTSLGLVQMTRKRVGQGLVEAFSETCEHCKGRGFIVHEEPIEKQGSGSGAPAAVEESPRAARSRRKRGKDAKEKAAPAQEPVAPVASLPEERSEAREAVKATLATIAAAAQHAHETKDTAEDGPATLDEIQLPPSGSGSSGQAAPVSGDAPEPAGSPADAGSSADAAPSTDDTPEGGSGTGQPEPPKGAGDEVA</sequence>
<keyword evidence="5" id="KW-0694">RNA-binding</keyword>
<feature type="compositionally biased region" description="Low complexity" evidence="6">
    <location>
        <begin position="337"/>
        <end position="352"/>
    </location>
</feature>
<evidence type="ECO:0000313" key="8">
    <source>
        <dbReference type="EMBL" id="MFI2489527.1"/>
    </source>
</evidence>
<feature type="compositionally biased region" description="Low complexity" evidence="6">
    <location>
        <begin position="111"/>
        <end position="146"/>
    </location>
</feature>
<dbReference type="InterPro" id="IPR004659">
    <property type="entry name" value="RNase_E/G"/>
</dbReference>
<proteinExistence type="predicted"/>
<feature type="compositionally biased region" description="Low complexity" evidence="6">
    <location>
        <begin position="1194"/>
        <end position="1230"/>
    </location>
</feature>
<feature type="compositionally biased region" description="Basic residues" evidence="6">
    <location>
        <begin position="448"/>
        <end position="457"/>
    </location>
</feature>
<evidence type="ECO:0000256" key="1">
    <source>
        <dbReference type="ARBA" id="ARBA00001946"/>
    </source>
</evidence>
<feature type="compositionally biased region" description="Acidic residues" evidence="6">
    <location>
        <begin position="508"/>
        <end position="548"/>
    </location>
</feature>
<feature type="compositionally biased region" description="Basic residues" evidence="6">
    <location>
        <begin position="659"/>
        <end position="671"/>
    </location>
</feature>
<feature type="compositionally biased region" description="Acidic residues" evidence="6">
    <location>
        <begin position="573"/>
        <end position="614"/>
    </location>
</feature>
<dbReference type="InterPro" id="IPR019307">
    <property type="entry name" value="RNA-bd_AU-1/RNase_E/G"/>
</dbReference>
<feature type="compositionally biased region" description="Low complexity" evidence="6">
    <location>
        <begin position="252"/>
        <end position="270"/>
    </location>
</feature>
<dbReference type="NCBIfam" id="TIGR00757">
    <property type="entry name" value="RNaseEG"/>
    <property type="match status" value="1"/>
</dbReference>
<dbReference type="PROSITE" id="PS50126">
    <property type="entry name" value="S1"/>
    <property type="match status" value="1"/>
</dbReference>
<name>A0ABW7XPQ5_9MICO</name>
<dbReference type="SMART" id="SM00316">
    <property type="entry name" value="S1"/>
    <property type="match status" value="1"/>
</dbReference>
<feature type="compositionally biased region" description="Low complexity" evidence="6">
    <location>
        <begin position="1159"/>
        <end position="1170"/>
    </location>
</feature>
<feature type="domain" description="S1 motif" evidence="7">
    <location>
        <begin position="725"/>
        <end position="808"/>
    </location>
</feature>
<comment type="cofactor">
    <cofactor evidence="1">
        <name>Mg(2+)</name>
        <dbReference type="ChEBI" id="CHEBI:18420"/>
    </cofactor>
</comment>
<feature type="compositionally biased region" description="Low complexity" evidence="6">
    <location>
        <begin position="220"/>
        <end position="232"/>
    </location>
</feature>
<feature type="compositionally biased region" description="Low complexity" evidence="6">
    <location>
        <begin position="76"/>
        <end position="96"/>
    </location>
</feature>
<dbReference type="CDD" id="cd04453">
    <property type="entry name" value="S1_RNase_E"/>
    <property type="match status" value="1"/>
</dbReference>
<reference evidence="8 9" key="1">
    <citation type="submission" date="2024-10" db="EMBL/GenBank/DDBJ databases">
        <title>The Natural Products Discovery Center: Release of the First 8490 Sequenced Strains for Exploring Actinobacteria Biosynthetic Diversity.</title>
        <authorList>
            <person name="Kalkreuter E."/>
            <person name="Kautsar S.A."/>
            <person name="Yang D."/>
            <person name="Bader C.D."/>
            <person name="Teijaro C.N."/>
            <person name="Fluegel L."/>
            <person name="Davis C.M."/>
            <person name="Simpson J.R."/>
            <person name="Lauterbach L."/>
            <person name="Steele A.D."/>
            <person name="Gui C."/>
            <person name="Meng S."/>
            <person name="Li G."/>
            <person name="Viehrig K."/>
            <person name="Ye F."/>
            <person name="Su P."/>
            <person name="Kiefer A.F."/>
            <person name="Nichols A."/>
            <person name="Cepeda A.J."/>
            <person name="Yan W."/>
            <person name="Fan B."/>
            <person name="Jiang Y."/>
            <person name="Adhikari A."/>
            <person name="Zheng C.-J."/>
            <person name="Schuster L."/>
            <person name="Cowan T.M."/>
            <person name="Smanski M.J."/>
            <person name="Chevrette M.G."/>
            <person name="De Carvalho L.P.S."/>
            <person name="Shen B."/>
        </authorList>
    </citation>
    <scope>NUCLEOTIDE SEQUENCE [LARGE SCALE GENOMIC DNA]</scope>
    <source>
        <strain evidence="8 9">NPDC019481</strain>
    </source>
</reference>
<feature type="compositionally biased region" description="Low complexity" evidence="6">
    <location>
        <begin position="1135"/>
        <end position="1145"/>
    </location>
</feature>
<dbReference type="InterPro" id="IPR012340">
    <property type="entry name" value="NA-bd_OB-fold"/>
</dbReference>
<feature type="compositionally biased region" description="Low complexity" evidence="6">
    <location>
        <begin position="1"/>
        <end position="13"/>
    </location>
</feature>
<feature type="compositionally biased region" description="Basic and acidic residues" evidence="6">
    <location>
        <begin position="641"/>
        <end position="658"/>
    </location>
</feature>
<feature type="compositionally biased region" description="Basic residues" evidence="6">
    <location>
        <begin position="552"/>
        <end position="567"/>
    </location>
</feature>
<keyword evidence="2" id="KW-0479">Metal-binding</keyword>
<organism evidence="8 9">
    <name type="scientific">Promicromonospora kroppenstedtii</name>
    <dbReference type="NCBI Taxonomy" id="440482"/>
    <lineage>
        <taxon>Bacteria</taxon>
        <taxon>Bacillati</taxon>
        <taxon>Actinomycetota</taxon>
        <taxon>Actinomycetes</taxon>
        <taxon>Micrococcales</taxon>
        <taxon>Promicromonosporaceae</taxon>
        <taxon>Promicromonospora</taxon>
    </lineage>
</organism>
<feature type="compositionally biased region" description="Low complexity" evidence="6">
    <location>
        <begin position="399"/>
        <end position="441"/>
    </location>
</feature>
<keyword evidence="4" id="KW-0460">Magnesium</keyword>
<accession>A0ABW7XPQ5</accession>
<protein>
    <submittedName>
        <fullName evidence="8">Rne/Rng family ribonuclease</fullName>
    </submittedName>
</protein>
<gene>
    <name evidence="8" type="ORF">ACH47X_21620</name>
</gene>
<dbReference type="Proteomes" id="UP001611580">
    <property type="component" value="Unassembled WGS sequence"/>
</dbReference>
<dbReference type="Gene3D" id="2.40.50.140">
    <property type="entry name" value="Nucleic acid-binding proteins"/>
    <property type="match status" value="1"/>
</dbReference>
<feature type="compositionally biased region" description="Low complexity" evidence="6">
    <location>
        <begin position="283"/>
        <end position="316"/>
    </location>
</feature>
<evidence type="ECO:0000256" key="4">
    <source>
        <dbReference type="ARBA" id="ARBA00022842"/>
    </source>
</evidence>
<evidence type="ECO:0000259" key="7">
    <source>
        <dbReference type="PROSITE" id="PS50126"/>
    </source>
</evidence>
<feature type="compositionally biased region" description="Low complexity" evidence="6">
    <location>
        <begin position="155"/>
        <end position="202"/>
    </location>
</feature>
<feature type="region of interest" description="Disordered" evidence="6">
    <location>
        <begin position="219"/>
        <end position="671"/>
    </location>
</feature>
<dbReference type="PANTHER" id="PTHR30001">
    <property type="entry name" value="RIBONUCLEASE"/>
    <property type="match status" value="1"/>
</dbReference>
<evidence type="ECO:0000256" key="3">
    <source>
        <dbReference type="ARBA" id="ARBA00022801"/>
    </source>
</evidence>
<dbReference type="EMBL" id="JBIRYI010000015">
    <property type="protein sequence ID" value="MFI2489527.1"/>
    <property type="molecule type" value="Genomic_DNA"/>
</dbReference>
<evidence type="ECO:0000256" key="2">
    <source>
        <dbReference type="ARBA" id="ARBA00022723"/>
    </source>
</evidence>
<feature type="region of interest" description="Disordered" evidence="6">
    <location>
        <begin position="1"/>
        <end position="202"/>
    </location>
</feature>
<dbReference type="PANTHER" id="PTHR30001:SF0">
    <property type="entry name" value="RIBONUCLEASE G"/>
    <property type="match status" value="1"/>
</dbReference>
<dbReference type="InterPro" id="IPR003029">
    <property type="entry name" value="S1_domain"/>
</dbReference>
<comment type="caution">
    <text evidence="8">The sequence shown here is derived from an EMBL/GenBank/DDBJ whole genome shotgun (WGS) entry which is preliminary data.</text>
</comment>
<feature type="region of interest" description="Disordered" evidence="6">
    <location>
        <begin position="1096"/>
        <end position="1253"/>
    </location>
</feature>
<evidence type="ECO:0000313" key="9">
    <source>
        <dbReference type="Proteomes" id="UP001611580"/>
    </source>
</evidence>
<keyword evidence="3" id="KW-0378">Hydrolase</keyword>
<dbReference type="SUPFAM" id="SSF50249">
    <property type="entry name" value="Nucleic acid-binding proteins"/>
    <property type="match status" value="1"/>
</dbReference>